<dbReference type="SUPFAM" id="SSF52172">
    <property type="entry name" value="CheY-like"/>
    <property type="match status" value="1"/>
</dbReference>
<dbReference type="GO" id="GO:0000155">
    <property type="term" value="F:phosphorelay sensor kinase activity"/>
    <property type="evidence" value="ECO:0007669"/>
    <property type="project" value="InterPro"/>
</dbReference>
<dbReference type="InterPro" id="IPR004358">
    <property type="entry name" value="Sig_transdc_His_kin-like_C"/>
</dbReference>
<keyword evidence="5" id="KW-0808">Transferase</keyword>
<keyword evidence="5" id="KW-0418">Kinase</keyword>
<protein>
    <recommendedName>
        <fullName evidence="2">histidine kinase</fullName>
        <ecNumber evidence="2">2.7.13.3</ecNumber>
    </recommendedName>
</protein>
<sequence>MGETRPSRGSHDAMRSRPQGQSTCSATLRILPLCRIGSAPNRLPGDMMSAIARLSDTVCPNETAARRGSTLPRGQGRSMVVAAGNSGRILVVDDQNVNLRVVGTLLARQGYEVVSASSGEEALQRYLESPPDLILLDMMMPGMDGFDVIAALHELGPLQVPVVFVTAAHDRDLLLRAFDAGVVDYVTKPFLPEELLARVNAHVGLKLTRDRLERVAREREELVNLVAHDLKNPLSSVVFAAELLRSGLCKAERIPRYLEMIHESADDALGYIHHYLESQSDKLADEDTGGGRADLAEILGWLHKRYEMQLEARGIRAELRLPETAAQVSIHPRVLRQVAENLVTNAMKYAPDSELLLTARAGAPGYWQLVVADRGPGIPPDREKELFKPFVRLHDDPRYDGLSSGLGLSLAKRIVARAGGQLWYEARRNGGARFIIELPEAPTPVMA</sequence>
<dbReference type="Proteomes" id="UP000256829">
    <property type="component" value="Unassembled WGS sequence"/>
</dbReference>
<evidence type="ECO:0000256" key="1">
    <source>
        <dbReference type="ARBA" id="ARBA00000085"/>
    </source>
</evidence>
<dbReference type="SUPFAM" id="SSF47384">
    <property type="entry name" value="Homodimeric domain of signal transducing histidine kinase"/>
    <property type="match status" value="1"/>
</dbReference>
<dbReference type="PANTHER" id="PTHR43547">
    <property type="entry name" value="TWO-COMPONENT HISTIDINE KINASE"/>
    <property type="match status" value="1"/>
</dbReference>
<comment type="catalytic activity">
    <reaction evidence="1">
        <text>ATP + protein L-histidine = ADP + protein N-phospho-L-histidine.</text>
        <dbReference type="EC" id="2.7.13.3"/>
    </reaction>
</comment>
<evidence type="ECO:0000256" key="3">
    <source>
        <dbReference type="ARBA" id="ARBA00022553"/>
    </source>
</evidence>
<dbReference type="SMART" id="SM00387">
    <property type="entry name" value="HATPase_c"/>
    <property type="match status" value="1"/>
</dbReference>
<dbReference type="PROSITE" id="PS50109">
    <property type="entry name" value="HIS_KIN"/>
    <property type="match status" value="1"/>
</dbReference>
<dbReference type="CDD" id="cd00082">
    <property type="entry name" value="HisKA"/>
    <property type="match status" value="1"/>
</dbReference>
<dbReference type="InterPro" id="IPR003661">
    <property type="entry name" value="HisK_dim/P_dom"/>
</dbReference>
<dbReference type="AlphaFoldDB" id="A0A3D8VA71"/>
<keyword evidence="3" id="KW-0597">Phosphoprotein</keyword>
<evidence type="ECO:0000256" key="4">
    <source>
        <dbReference type="SAM" id="MobiDB-lite"/>
    </source>
</evidence>
<dbReference type="PRINTS" id="PR00344">
    <property type="entry name" value="BCTRLSENSOR"/>
</dbReference>
<feature type="region of interest" description="Disordered" evidence="4">
    <location>
        <begin position="1"/>
        <end position="23"/>
    </location>
</feature>
<dbReference type="SMART" id="SM00448">
    <property type="entry name" value="REC"/>
    <property type="match status" value="1"/>
</dbReference>
<dbReference type="Gene3D" id="3.40.50.2300">
    <property type="match status" value="1"/>
</dbReference>
<evidence type="ECO:0000313" key="5">
    <source>
        <dbReference type="EMBL" id="RDY66352.1"/>
    </source>
</evidence>
<keyword evidence="6" id="KW-1185">Reference proteome</keyword>
<comment type="caution">
    <text evidence="5">The sequence shown here is derived from an EMBL/GenBank/DDBJ whole genome shotgun (WGS) entry which is preliminary data.</text>
</comment>
<dbReference type="InterPro" id="IPR005467">
    <property type="entry name" value="His_kinase_dom"/>
</dbReference>
<evidence type="ECO:0000256" key="2">
    <source>
        <dbReference type="ARBA" id="ARBA00012438"/>
    </source>
</evidence>
<feature type="compositionally biased region" description="Basic and acidic residues" evidence="4">
    <location>
        <begin position="1"/>
        <end position="15"/>
    </location>
</feature>
<dbReference type="Pfam" id="PF02518">
    <property type="entry name" value="HATPase_c"/>
    <property type="match status" value="1"/>
</dbReference>
<dbReference type="InterPro" id="IPR003594">
    <property type="entry name" value="HATPase_dom"/>
</dbReference>
<dbReference type="InterPro" id="IPR001789">
    <property type="entry name" value="Sig_transdc_resp-reg_receiver"/>
</dbReference>
<dbReference type="SUPFAM" id="SSF55874">
    <property type="entry name" value="ATPase domain of HSP90 chaperone/DNA topoisomerase II/histidine kinase"/>
    <property type="match status" value="1"/>
</dbReference>
<dbReference type="InterPro" id="IPR036890">
    <property type="entry name" value="HATPase_C_sf"/>
</dbReference>
<dbReference type="PROSITE" id="PS50110">
    <property type="entry name" value="RESPONSE_REGULATORY"/>
    <property type="match status" value="1"/>
</dbReference>
<dbReference type="PANTHER" id="PTHR43547:SF2">
    <property type="entry name" value="HYBRID SIGNAL TRANSDUCTION HISTIDINE KINASE C"/>
    <property type="match status" value="1"/>
</dbReference>
<organism evidence="5 6">
    <name type="scientific">Lysobacter soli</name>
    <dbReference type="NCBI Taxonomy" id="453783"/>
    <lineage>
        <taxon>Bacteria</taxon>
        <taxon>Pseudomonadati</taxon>
        <taxon>Pseudomonadota</taxon>
        <taxon>Gammaproteobacteria</taxon>
        <taxon>Lysobacterales</taxon>
        <taxon>Lysobacteraceae</taxon>
        <taxon>Lysobacter</taxon>
    </lineage>
</organism>
<dbReference type="Pfam" id="PF00072">
    <property type="entry name" value="Response_reg"/>
    <property type="match status" value="1"/>
</dbReference>
<accession>A0A3D8VA71</accession>
<dbReference type="Pfam" id="PF00512">
    <property type="entry name" value="HisKA"/>
    <property type="match status" value="1"/>
</dbReference>
<evidence type="ECO:0000313" key="6">
    <source>
        <dbReference type="Proteomes" id="UP000256829"/>
    </source>
</evidence>
<dbReference type="InterPro" id="IPR036097">
    <property type="entry name" value="HisK_dim/P_sf"/>
</dbReference>
<dbReference type="SMART" id="SM00388">
    <property type="entry name" value="HisKA"/>
    <property type="match status" value="1"/>
</dbReference>
<dbReference type="InterPro" id="IPR011006">
    <property type="entry name" value="CheY-like_superfamily"/>
</dbReference>
<name>A0A3D8VA71_9GAMM</name>
<gene>
    <name evidence="5" type="ORF">DX912_13835</name>
</gene>
<dbReference type="Gene3D" id="1.10.287.130">
    <property type="match status" value="1"/>
</dbReference>
<proteinExistence type="predicted"/>
<dbReference type="EC" id="2.7.13.3" evidence="2"/>
<reference evidence="5 6" key="1">
    <citation type="submission" date="2018-08" db="EMBL/GenBank/DDBJ databases">
        <title>Lysobacter soli KCTC 22011, whole genome shotgun sequence.</title>
        <authorList>
            <person name="Zhang X."/>
            <person name="Feng G."/>
            <person name="Zhu H."/>
        </authorList>
    </citation>
    <scope>NUCLEOTIDE SEQUENCE [LARGE SCALE GENOMIC DNA]</scope>
    <source>
        <strain evidence="5 6">KCTC 22011</strain>
    </source>
</reference>
<dbReference type="Gene3D" id="3.30.565.10">
    <property type="entry name" value="Histidine kinase-like ATPase, C-terminal domain"/>
    <property type="match status" value="1"/>
</dbReference>
<dbReference type="EMBL" id="QTJR01000010">
    <property type="protein sequence ID" value="RDY66352.1"/>
    <property type="molecule type" value="Genomic_DNA"/>
</dbReference>
<dbReference type="OrthoDB" id="8874570at2"/>